<dbReference type="InterPro" id="IPR051159">
    <property type="entry name" value="Hexapeptide_acetyltransf"/>
</dbReference>
<reference evidence="3" key="1">
    <citation type="journal article" date="2014" name="Int. J. Syst. Evol. Microbiol.">
        <title>Complete genome sequence of Corynebacterium casei LMG S-19264T (=DSM 44701T), isolated from a smear-ripened cheese.</title>
        <authorList>
            <consortium name="US DOE Joint Genome Institute (JGI-PGF)"/>
            <person name="Walter F."/>
            <person name="Albersmeier A."/>
            <person name="Kalinowski J."/>
            <person name="Ruckert C."/>
        </authorList>
    </citation>
    <scope>NUCLEOTIDE SEQUENCE</scope>
    <source>
        <strain evidence="3">CGMCC 1.12827</strain>
    </source>
</reference>
<dbReference type="EMBL" id="BMGC01000056">
    <property type="protein sequence ID" value="GGB47274.1"/>
    <property type="molecule type" value="Genomic_DNA"/>
</dbReference>
<dbReference type="InterPro" id="IPR018357">
    <property type="entry name" value="Hexapep_transf_CS"/>
</dbReference>
<evidence type="ECO:0000313" key="4">
    <source>
        <dbReference type="Proteomes" id="UP000621454"/>
    </source>
</evidence>
<proteinExistence type="predicted"/>
<dbReference type="GO" id="GO:0016740">
    <property type="term" value="F:transferase activity"/>
    <property type="evidence" value="ECO:0007669"/>
    <property type="project" value="UniProtKB-KW"/>
</dbReference>
<name>A0A916X1B0_9ACTN</name>
<dbReference type="PANTHER" id="PTHR23416">
    <property type="entry name" value="SIALIC ACID SYNTHASE-RELATED"/>
    <property type="match status" value="1"/>
</dbReference>
<evidence type="ECO:0000313" key="3">
    <source>
        <dbReference type="EMBL" id="GGB47274.1"/>
    </source>
</evidence>
<protein>
    <recommendedName>
        <fullName evidence="5">Acyltransferase</fullName>
    </recommendedName>
</protein>
<dbReference type="Gene3D" id="2.160.10.10">
    <property type="entry name" value="Hexapeptide repeat proteins"/>
    <property type="match status" value="1"/>
</dbReference>
<accession>A0A916X1B0</accession>
<sequence>MRHRAAVSGGRRLALRGRVTMENHTGTGQLLLSDHVEFYDRVHLFLDGRSCRISIGDRTFVNRRTEIFCVDSVSIGSDCAISWDVVISDTDYHCIVGSPSVAPVTIGNKVWIGARAVILKGVTIGDGAVVAAGSVVAKDVPAKTLVAGNPARPVRDDVDWSLEGTGVLPA</sequence>
<reference evidence="3" key="2">
    <citation type="submission" date="2020-09" db="EMBL/GenBank/DDBJ databases">
        <authorList>
            <person name="Sun Q."/>
            <person name="Zhou Y."/>
        </authorList>
    </citation>
    <scope>NUCLEOTIDE SEQUENCE</scope>
    <source>
        <strain evidence="3">CGMCC 1.12827</strain>
    </source>
</reference>
<comment type="caution">
    <text evidence="3">The sequence shown here is derived from an EMBL/GenBank/DDBJ whole genome shotgun (WGS) entry which is preliminary data.</text>
</comment>
<dbReference type="Pfam" id="PF00132">
    <property type="entry name" value="Hexapep"/>
    <property type="match status" value="1"/>
</dbReference>
<keyword evidence="4" id="KW-1185">Reference proteome</keyword>
<evidence type="ECO:0008006" key="5">
    <source>
        <dbReference type="Google" id="ProtNLM"/>
    </source>
</evidence>
<dbReference type="PROSITE" id="PS00101">
    <property type="entry name" value="HEXAPEP_TRANSFERASES"/>
    <property type="match status" value="1"/>
</dbReference>
<gene>
    <name evidence="3" type="ORF">GCM10011489_38110</name>
</gene>
<keyword evidence="1" id="KW-0808">Transferase</keyword>
<dbReference type="InterPro" id="IPR001451">
    <property type="entry name" value="Hexapep"/>
</dbReference>
<dbReference type="Proteomes" id="UP000621454">
    <property type="component" value="Unassembled WGS sequence"/>
</dbReference>
<evidence type="ECO:0000256" key="2">
    <source>
        <dbReference type="ARBA" id="ARBA00022737"/>
    </source>
</evidence>
<organism evidence="3 4">
    <name type="scientific">Gordonia jinhuaensis</name>
    <dbReference type="NCBI Taxonomy" id="1517702"/>
    <lineage>
        <taxon>Bacteria</taxon>
        <taxon>Bacillati</taxon>
        <taxon>Actinomycetota</taxon>
        <taxon>Actinomycetes</taxon>
        <taxon>Mycobacteriales</taxon>
        <taxon>Gordoniaceae</taxon>
        <taxon>Gordonia</taxon>
    </lineage>
</organism>
<dbReference type="CDD" id="cd04647">
    <property type="entry name" value="LbH_MAT_like"/>
    <property type="match status" value="1"/>
</dbReference>
<keyword evidence="2" id="KW-0677">Repeat</keyword>
<dbReference type="InterPro" id="IPR011004">
    <property type="entry name" value="Trimer_LpxA-like_sf"/>
</dbReference>
<dbReference type="SUPFAM" id="SSF51161">
    <property type="entry name" value="Trimeric LpxA-like enzymes"/>
    <property type="match status" value="1"/>
</dbReference>
<evidence type="ECO:0000256" key="1">
    <source>
        <dbReference type="ARBA" id="ARBA00022679"/>
    </source>
</evidence>
<dbReference type="AlphaFoldDB" id="A0A916X1B0"/>